<evidence type="ECO:0000256" key="2">
    <source>
        <dbReference type="ARBA" id="ARBA00022827"/>
    </source>
</evidence>
<dbReference type="SUPFAM" id="SSF52425">
    <property type="entry name" value="Cryptochrome/photolyase, N-terminal domain"/>
    <property type="match status" value="1"/>
</dbReference>
<evidence type="ECO:0000259" key="6">
    <source>
        <dbReference type="PROSITE" id="PS51645"/>
    </source>
</evidence>
<feature type="binding site" evidence="4">
    <location>
        <begin position="248"/>
        <end position="252"/>
    </location>
    <ligand>
        <name>FAD</name>
        <dbReference type="ChEBI" id="CHEBI:57692"/>
    </ligand>
</feature>
<dbReference type="Pfam" id="PF00875">
    <property type="entry name" value="DNA_photolyase"/>
    <property type="match status" value="1"/>
</dbReference>
<dbReference type="InterPro" id="IPR005101">
    <property type="entry name" value="Cryptochr/Photolyase_FAD-bd"/>
</dbReference>
<evidence type="ECO:0000313" key="7">
    <source>
        <dbReference type="EMBL" id="RJQ87068.1"/>
    </source>
</evidence>
<dbReference type="Gene3D" id="1.10.579.10">
    <property type="entry name" value="DNA Cyclobutane Dipyrimidine Photolyase, subunit A, domain 3"/>
    <property type="match status" value="1"/>
</dbReference>
<dbReference type="InterPro" id="IPR014729">
    <property type="entry name" value="Rossmann-like_a/b/a_fold"/>
</dbReference>
<dbReference type="OrthoDB" id="9772484at2"/>
<name>A0A419I6L3_9PSEU</name>
<feature type="domain" description="Photolyase/cryptochrome alpha/beta" evidence="6">
    <location>
        <begin position="5"/>
        <end position="151"/>
    </location>
</feature>
<dbReference type="GO" id="GO:0003677">
    <property type="term" value="F:DNA binding"/>
    <property type="evidence" value="ECO:0007669"/>
    <property type="project" value="TreeGrafter"/>
</dbReference>
<feature type="binding site" evidence="4">
    <location>
        <begin position="383"/>
        <end position="385"/>
    </location>
    <ligand>
        <name>FAD</name>
        <dbReference type="ChEBI" id="CHEBI:57692"/>
    </ligand>
</feature>
<dbReference type="GO" id="GO:0006950">
    <property type="term" value="P:response to stress"/>
    <property type="evidence" value="ECO:0007669"/>
    <property type="project" value="UniProtKB-ARBA"/>
</dbReference>
<dbReference type="Gene3D" id="3.40.50.620">
    <property type="entry name" value="HUPs"/>
    <property type="match status" value="1"/>
</dbReference>
<dbReference type="PANTHER" id="PTHR11455:SF9">
    <property type="entry name" value="CRYPTOCHROME CIRCADIAN CLOCK 5 ISOFORM X1"/>
    <property type="match status" value="1"/>
</dbReference>
<dbReference type="InterPro" id="IPR036134">
    <property type="entry name" value="Crypto/Photolyase_FAD-like_sf"/>
</dbReference>
<evidence type="ECO:0000313" key="8">
    <source>
        <dbReference type="Proteomes" id="UP000285112"/>
    </source>
</evidence>
<protein>
    <submittedName>
        <fullName evidence="7">Deoxyribodipyrimidine photo-lyase</fullName>
    </submittedName>
</protein>
<evidence type="ECO:0000256" key="3">
    <source>
        <dbReference type="ARBA" id="ARBA00022991"/>
    </source>
</evidence>
<dbReference type="GO" id="GO:0071949">
    <property type="term" value="F:FAD binding"/>
    <property type="evidence" value="ECO:0007669"/>
    <property type="project" value="TreeGrafter"/>
</dbReference>
<dbReference type="InterPro" id="IPR002081">
    <property type="entry name" value="Cryptochrome/DNA_photolyase_1"/>
</dbReference>
<dbReference type="GO" id="GO:0006139">
    <property type="term" value="P:nucleobase-containing compound metabolic process"/>
    <property type="evidence" value="ECO:0007669"/>
    <property type="project" value="UniProtKB-ARBA"/>
</dbReference>
<dbReference type="GO" id="GO:0009416">
    <property type="term" value="P:response to light stimulus"/>
    <property type="evidence" value="ECO:0007669"/>
    <property type="project" value="TreeGrafter"/>
</dbReference>
<gene>
    <name evidence="7" type="ORF">D5S19_10510</name>
</gene>
<comment type="similarity">
    <text evidence="5">Belongs to the DNA photolyase family.</text>
</comment>
<feature type="binding site" evidence="4">
    <location>
        <position position="236"/>
    </location>
    <ligand>
        <name>FAD</name>
        <dbReference type="ChEBI" id="CHEBI:57692"/>
    </ligand>
</feature>
<sequence length="474" mass="52977">MTMEAPVVLWFRRDLRLADHAALHTAAGQAVKGPFTDSKAVKGPFTALVQSGKRVLALYVLDGRLLRPAGVPRTAFLLDSLRELDAALSGRLLVRRGDPVREVVDAAKEIGASAVHVTADLAPYGRKRDAAVAKALAEHGIEWVATGSPYAVTPGRVTKPDGDPYRVFTPFHRAWTRHGWPRPADTSASIVDWVPSKKSLAIPKSPDLGEMRLPPAGEQAALEAWHAFLENGVADYAAERDRPDREGTTRMSAYLRWGAIHPRTMLADLAGDASEGAQALRGELCWREFHADVLWHRPETARQNYDRRFDRMSYDTGPEAEEAFEHWCAGRTGFPIVDAGMRQLLAEGWMHNRVRMVVASFLVKDLHLPWRWGARHFMRHLVDGDLASNQLNWQWVAGSGTDAAPYFRIFNPTTQGQKFDPQGDYVRRYVPELRGVAGKSVHTLKERPEHYPAPMVEHAQERQVALRRYGSITS</sequence>
<dbReference type="InterPro" id="IPR006050">
    <property type="entry name" value="DNA_photolyase_N"/>
</dbReference>
<dbReference type="AlphaFoldDB" id="A0A419I6L3"/>
<evidence type="ECO:0000256" key="1">
    <source>
        <dbReference type="ARBA" id="ARBA00022630"/>
    </source>
</evidence>
<evidence type="ECO:0000256" key="5">
    <source>
        <dbReference type="RuleBase" id="RU004182"/>
    </source>
</evidence>
<dbReference type="EMBL" id="QZFV01000070">
    <property type="protein sequence ID" value="RJQ87068.1"/>
    <property type="molecule type" value="Genomic_DNA"/>
</dbReference>
<dbReference type="InterPro" id="IPR018394">
    <property type="entry name" value="DNA_photolyase_1_CS_C"/>
</dbReference>
<organism evidence="7 8">
    <name type="scientific">Amycolatopsis panacis</name>
    <dbReference type="NCBI Taxonomy" id="2340917"/>
    <lineage>
        <taxon>Bacteria</taxon>
        <taxon>Bacillati</taxon>
        <taxon>Actinomycetota</taxon>
        <taxon>Actinomycetes</taxon>
        <taxon>Pseudonocardiales</taxon>
        <taxon>Pseudonocardiaceae</taxon>
        <taxon>Amycolatopsis</taxon>
    </lineage>
</organism>
<keyword evidence="3 5" id="KW-0157">Chromophore</keyword>
<dbReference type="Gene3D" id="1.25.40.80">
    <property type="match status" value="1"/>
</dbReference>
<comment type="cofactor">
    <cofactor evidence="4">
        <name>FAD</name>
        <dbReference type="ChEBI" id="CHEBI:57692"/>
    </cofactor>
    <text evidence="4">Binds 1 FAD per subunit.</text>
</comment>
<dbReference type="PRINTS" id="PR00147">
    <property type="entry name" value="DNAPHOTLYASE"/>
</dbReference>
<keyword evidence="8" id="KW-1185">Reference proteome</keyword>
<keyword evidence="1 4" id="KW-0285">Flavoprotein</keyword>
<proteinExistence type="inferred from homology"/>
<dbReference type="RefSeq" id="WP_120023157.1">
    <property type="nucleotide sequence ID" value="NZ_QZFV01000070.1"/>
</dbReference>
<dbReference type="PROSITE" id="PS00394">
    <property type="entry name" value="DNA_PHOTOLYASES_1_1"/>
    <property type="match status" value="1"/>
</dbReference>
<dbReference type="PANTHER" id="PTHR11455">
    <property type="entry name" value="CRYPTOCHROME"/>
    <property type="match status" value="1"/>
</dbReference>
<dbReference type="PROSITE" id="PS51645">
    <property type="entry name" value="PHR_CRY_ALPHA_BETA"/>
    <property type="match status" value="1"/>
</dbReference>
<dbReference type="Proteomes" id="UP000285112">
    <property type="component" value="Unassembled WGS sequence"/>
</dbReference>
<evidence type="ECO:0000256" key="4">
    <source>
        <dbReference type="PIRSR" id="PIRSR602081-1"/>
    </source>
</evidence>
<keyword evidence="7" id="KW-0456">Lyase</keyword>
<dbReference type="InterPro" id="IPR036155">
    <property type="entry name" value="Crypto/Photolyase_N_sf"/>
</dbReference>
<reference evidence="7 8" key="1">
    <citation type="submission" date="2018-09" db="EMBL/GenBank/DDBJ databases">
        <title>YIM PH 21725 draft genome.</title>
        <authorList>
            <person name="Miao C."/>
        </authorList>
    </citation>
    <scope>NUCLEOTIDE SEQUENCE [LARGE SCALE GENOMIC DNA]</scope>
    <source>
        <strain evidence="8">YIM PH21725</strain>
    </source>
</reference>
<dbReference type="SUPFAM" id="SSF48173">
    <property type="entry name" value="Cryptochrome/photolyase FAD-binding domain"/>
    <property type="match status" value="1"/>
</dbReference>
<comment type="caution">
    <text evidence="7">The sequence shown here is derived from an EMBL/GenBank/DDBJ whole genome shotgun (WGS) entry which is preliminary data.</text>
</comment>
<dbReference type="PROSITE" id="PS00691">
    <property type="entry name" value="DNA_PHOTOLYASES_1_2"/>
    <property type="match status" value="1"/>
</dbReference>
<keyword evidence="2 4" id="KW-0274">FAD</keyword>
<accession>A0A419I6L3</accession>
<dbReference type="Pfam" id="PF03441">
    <property type="entry name" value="FAD_binding_7"/>
    <property type="match status" value="1"/>
</dbReference>
<dbReference type="GO" id="GO:0003904">
    <property type="term" value="F:deoxyribodipyrimidine photo-lyase activity"/>
    <property type="evidence" value="ECO:0007669"/>
    <property type="project" value="TreeGrafter"/>
</dbReference>